<dbReference type="OrthoDB" id="9812907at2"/>
<dbReference type="InterPro" id="IPR036291">
    <property type="entry name" value="NAD(P)-bd_dom_sf"/>
</dbReference>
<organism evidence="6 7">
    <name type="scientific">Salipiger abyssi</name>
    <dbReference type="NCBI Taxonomy" id="1250539"/>
    <lineage>
        <taxon>Bacteria</taxon>
        <taxon>Pseudomonadati</taxon>
        <taxon>Pseudomonadota</taxon>
        <taxon>Alphaproteobacteria</taxon>
        <taxon>Rhodobacterales</taxon>
        <taxon>Roseobacteraceae</taxon>
        <taxon>Salipiger</taxon>
    </lineage>
</organism>
<dbReference type="SUPFAM" id="SSF51735">
    <property type="entry name" value="NAD(P)-binding Rossmann-fold domains"/>
    <property type="match status" value="1"/>
</dbReference>
<dbReference type="Pfam" id="PF03446">
    <property type="entry name" value="NAD_binding_2"/>
    <property type="match status" value="1"/>
</dbReference>
<feature type="domain" description="6-phosphogluconate dehydrogenase NADP-binding" evidence="4">
    <location>
        <begin position="3"/>
        <end position="160"/>
    </location>
</feature>
<evidence type="ECO:0000259" key="5">
    <source>
        <dbReference type="Pfam" id="PF14833"/>
    </source>
</evidence>
<dbReference type="PANTHER" id="PTHR43580:SF2">
    <property type="entry name" value="CYTOKINE-LIKE NUCLEAR FACTOR N-PAC"/>
    <property type="match status" value="1"/>
</dbReference>
<dbReference type="InterPro" id="IPR029154">
    <property type="entry name" value="HIBADH-like_NADP-bd"/>
</dbReference>
<reference evidence="6 7" key="1">
    <citation type="submission" date="2016-04" db="EMBL/GenBank/DDBJ databases">
        <title>Deep-sea bacteria in the southern Pacific.</title>
        <authorList>
            <person name="Tang K."/>
        </authorList>
    </citation>
    <scope>NUCLEOTIDE SEQUENCE [LARGE SCALE GENOMIC DNA]</scope>
    <source>
        <strain evidence="6 7">JLT2014</strain>
        <plasmid evidence="7">ppaby2</plasmid>
    </source>
</reference>
<protein>
    <submittedName>
        <fullName evidence="6">3-hydroxyisobutyrate dehydrogenase</fullName>
        <ecNumber evidence="6">1.1.1.31</ecNumber>
    </submittedName>
</protein>
<dbReference type="KEGG" id="paby:Ga0080574_TMP210"/>
<dbReference type="Proteomes" id="UP000187059">
    <property type="component" value="Plasmid pPABY2"/>
</dbReference>
<feature type="domain" description="3-hydroxyisobutyrate dehydrogenase-like NAD-binding" evidence="5">
    <location>
        <begin position="163"/>
        <end position="282"/>
    </location>
</feature>
<name>A0A1P8UMC4_9RHOB</name>
<dbReference type="Gene3D" id="3.40.50.720">
    <property type="entry name" value="NAD(P)-binding Rossmann-like Domain"/>
    <property type="match status" value="1"/>
</dbReference>
<evidence type="ECO:0000313" key="6">
    <source>
        <dbReference type="EMBL" id="APZ50544.1"/>
    </source>
</evidence>
<dbReference type="GO" id="GO:0050661">
    <property type="term" value="F:NADP binding"/>
    <property type="evidence" value="ECO:0007669"/>
    <property type="project" value="InterPro"/>
</dbReference>
<geneLocation type="plasmid" evidence="7">
    <name>ppaby2</name>
</geneLocation>
<gene>
    <name evidence="6" type="ORF">Ga0080574_TMP210</name>
</gene>
<dbReference type="AlphaFoldDB" id="A0A1P8UMC4"/>
<feature type="active site" evidence="3">
    <location>
        <position position="169"/>
    </location>
</feature>
<keyword evidence="1 6" id="KW-0560">Oxidoreductase</keyword>
<evidence type="ECO:0000259" key="4">
    <source>
        <dbReference type="Pfam" id="PF03446"/>
    </source>
</evidence>
<dbReference type="Gene3D" id="1.10.1040.10">
    <property type="entry name" value="N-(1-d-carboxylethyl)-l-norvaline Dehydrogenase, domain 2"/>
    <property type="match status" value="1"/>
</dbReference>
<dbReference type="GO" id="GO:0008442">
    <property type="term" value="F:3-hydroxyisobutyrate dehydrogenase activity"/>
    <property type="evidence" value="ECO:0007669"/>
    <property type="project" value="UniProtKB-EC"/>
</dbReference>
<dbReference type="EC" id="1.1.1.31" evidence="6"/>
<evidence type="ECO:0000256" key="1">
    <source>
        <dbReference type="ARBA" id="ARBA00023002"/>
    </source>
</evidence>
<accession>A0A1P8UMC4</accession>
<dbReference type="SUPFAM" id="SSF48179">
    <property type="entry name" value="6-phosphogluconate dehydrogenase C-terminal domain-like"/>
    <property type="match status" value="1"/>
</dbReference>
<dbReference type="GO" id="GO:0051287">
    <property type="term" value="F:NAD binding"/>
    <property type="evidence" value="ECO:0007669"/>
    <property type="project" value="InterPro"/>
</dbReference>
<dbReference type="InterPro" id="IPR051265">
    <property type="entry name" value="HIBADH-related_NP60_sf"/>
</dbReference>
<dbReference type="Pfam" id="PF14833">
    <property type="entry name" value="NAD_binding_11"/>
    <property type="match status" value="1"/>
</dbReference>
<dbReference type="InterPro" id="IPR006115">
    <property type="entry name" value="6PGDH_NADP-bd"/>
</dbReference>
<dbReference type="InterPro" id="IPR015815">
    <property type="entry name" value="HIBADH-related"/>
</dbReference>
<evidence type="ECO:0000256" key="3">
    <source>
        <dbReference type="PIRSR" id="PIRSR000103-1"/>
    </source>
</evidence>
<proteinExistence type="predicted"/>
<dbReference type="EMBL" id="CP015090">
    <property type="protein sequence ID" value="APZ50544.1"/>
    <property type="molecule type" value="Genomic_DNA"/>
</dbReference>
<keyword evidence="6" id="KW-0614">Plasmid</keyword>
<dbReference type="PANTHER" id="PTHR43580">
    <property type="entry name" value="OXIDOREDUCTASE GLYR1-RELATED"/>
    <property type="match status" value="1"/>
</dbReference>
<sequence length="303" mass="30956">MSKVGLIGLGNMGLPMTKTLIAHGHEVLGYRRGAGEDFLALGGKMADSPRDVAEQTDIILCCIPSDDALAEVISGPDGIAGGDCTGKIVVELSTLSEEAKAREAALIEAKGGVLLDGAISGLPPMVEARSAIFLLSGDEAAFETARPVLESLTESLFYMGGFGAAMKAKLCANLLVGINLAGIAETLAFGAKMGLDQTRLIEALRGGAGTSLQFQARAGRMASGDWNTVLGSTAMLAKDLHLIETAGADADCPMPVLSSAVPLYDRAITAGYGDTDVASLYAAVASAAGLPVPGDDKKGKNDE</sequence>
<dbReference type="PIRSF" id="PIRSF000103">
    <property type="entry name" value="HIBADH"/>
    <property type="match status" value="1"/>
</dbReference>
<dbReference type="InterPro" id="IPR013328">
    <property type="entry name" value="6PGD_dom2"/>
</dbReference>
<keyword evidence="7" id="KW-1185">Reference proteome</keyword>
<dbReference type="InterPro" id="IPR008927">
    <property type="entry name" value="6-PGluconate_DH-like_C_sf"/>
</dbReference>
<dbReference type="RefSeq" id="WP_076694304.1">
    <property type="nucleotide sequence ID" value="NZ_CP015090.1"/>
</dbReference>
<evidence type="ECO:0000256" key="2">
    <source>
        <dbReference type="ARBA" id="ARBA00023027"/>
    </source>
</evidence>
<keyword evidence="2" id="KW-0520">NAD</keyword>
<evidence type="ECO:0000313" key="7">
    <source>
        <dbReference type="Proteomes" id="UP000187059"/>
    </source>
</evidence>